<dbReference type="Pfam" id="PF00072">
    <property type="entry name" value="Response_reg"/>
    <property type="match status" value="1"/>
</dbReference>
<dbReference type="CDD" id="cd17574">
    <property type="entry name" value="REC_OmpR"/>
    <property type="match status" value="1"/>
</dbReference>
<feature type="DNA-binding region" description="OmpR/PhoB-type" evidence="7">
    <location>
        <begin position="130"/>
        <end position="228"/>
    </location>
</feature>
<sequence length="234" mass="26216">MNANILIIEDVPEMAELVSMYLQKDGMSVRIAGSAEEGLEMLAEQTPDLVILDLNLPGMSGFDFLKRFRKEQRATIPVIIASARDADEDIINALGIGADEFVTKPFSPRVLVAKVNANLRRTSEVSAAAEDFYAFGPYKLLLNSCVLKKGAEKIPLSTKEYKVLEYMTKHEGEPLSPERIYRDVWKSEFGDVTAVAVYIQRLRKKIEDDPANPKFIKTEFGMGYKFANSEQQPS</sequence>
<dbReference type="GO" id="GO:0006355">
    <property type="term" value="P:regulation of DNA-templated transcription"/>
    <property type="evidence" value="ECO:0007669"/>
    <property type="project" value="InterPro"/>
</dbReference>
<evidence type="ECO:0000313" key="11">
    <source>
        <dbReference type="Proteomes" id="UP000003571"/>
    </source>
</evidence>
<evidence type="ECO:0000259" key="8">
    <source>
        <dbReference type="PROSITE" id="PS50110"/>
    </source>
</evidence>
<dbReference type="InterPro" id="IPR036388">
    <property type="entry name" value="WH-like_DNA-bd_sf"/>
</dbReference>
<reference evidence="10 11" key="1">
    <citation type="submission" date="2011-09" db="EMBL/GenBank/DDBJ databases">
        <title>The draft genome of Treponema saccharophilum DSM 2985.</title>
        <authorList>
            <consortium name="US DOE Joint Genome Institute (JGI-PGF)"/>
            <person name="Lucas S."/>
            <person name="Copeland A."/>
            <person name="Lapidus A."/>
            <person name="Glavina del Rio T."/>
            <person name="Dalin E."/>
            <person name="Tice H."/>
            <person name="Bruce D."/>
            <person name="Goodwin L."/>
            <person name="Pitluck S."/>
            <person name="Peters L."/>
            <person name="Kyrpides N."/>
            <person name="Mavromatis K."/>
            <person name="Ivanova N."/>
            <person name="Markowitz V."/>
            <person name="Cheng J.-F."/>
            <person name="Hugenholtz P."/>
            <person name="Woyke T."/>
            <person name="Wu D."/>
            <person name="Gronow S."/>
            <person name="Wellnitz S."/>
            <person name="Brambilla E."/>
            <person name="Klenk H.-P."/>
            <person name="Eisen J.A."/>
        </authorList>
    </citation>
    <scope>NUCLEOTIDE SEQUENCE [LARGE SCALE GENOMIC DNA]</scope>
    <source>
        <strain evidence="10 11">DSM 2985</strain>
    </source>
</reference>
<dbReference type="PANTHER" id="PTHR48111">
    <property type="entry name" value="REGULATOR OF RPOS"/>
    <property type="match status" value="1"/>
</dbReference>
<evidence type="ECO:0000256" key="1">
    <source>
        <dbReference type="ARBA" id="ARBA00022553"/>
    </source>
</evidence>
<accession>H7EP85</accession>
<dbReference type="GO" id="GO:0000156">
    <property type="term" value="F:phosphorelay response regulator activity"/>
    <property type="evidence" value="ECO:0007669"/>
    <property type="project" value="TreeGrafter"/>
</dbReference>
<dbReference type="Proteomes" id="UP000003571">
    <property type="component" value="Unassembled WGS sequence"/>
</dbReference>
<dbReference type="EMBL" id="AGRW01000054">
    <property type="protein sequence ID" value="EIC00718.1"/>
    <property type="molecule type" value="Genomic_DNA"/>
</dbReference>
<dbReference type="SUPFAM" id="SSF46894">
    <property type="entry name" value="C-terminal effector domain of the bipartite response regulators"/>
    <property type="match status" value="1"/>
</dbReference>
<evidence type="ECO:0000256" key="6">
    <source>
        <dbReference type="PROSITE-ProRule" id="PRU00169"/>
    </source>
</evidence>
<dbReference type="SUPFAM" id="SSF52172">
    <property type="entry name" value="CheY-like"/>
    <property type="match status" value="1"/>
</dbReference>
<feature type="domain" description="OmpR/PhoB-type" evidence="9">
    <location>
        <begin position="130"/>
        <end position="228"/>
    </location>
</feature>
<evidence type="ECO:0000256" key="5">
    <source>
        <dbReference type="ARBA" id="ARBA00023163"/>
    </source>
</evidence>
<protein>
    <submittedName>
        <fullName evidence="10">Two component transcriptional regulator, winged helix family</fullName>
    </submittedName>
</protein>
<dbReference type="InterPro" id="IPR039420">
    <property type="entry name" value="WalR-like"/>
</dbReference>
<feature type="modified residue" description="4-aspartylphosphate" evidence="6">
    <location>
        <position position="53"/>
    </location>
</feature>
<dbReference type="GO" id="GO:0000976">
    <property type="term" value="F:transcription cis-regulatory region binding"/>
    <property type="evidence" value="ECO:0007669"/>
    <property type="project" value="TreeGrafter"/>
</dbReference>
<dbReference type="Gene3D" id="3.40.50.2300">
    <property type="match status" value="1"/>
</dbReference>
<dbReference type="InterPro" id="IPR001867">
    <property type="entry name" value="OmpR/PhoB-type_DNA-bd"/>
</dbReference>
<dbReference type="STRING" id="907348.TresaDRAFT_0191"/>
<keyword evidence="1 6" id="KW-0597">Phosphoprotein</keyword>
<name>H7EP85_9SPIR</name>
<organism evidence="10 11">
    <name type="scientific">Treponema saccharophilum DSM 2985</name>
    <dbReference type="NCBI Taxonomy" id="907348"/>
    <lineage>
        <taxon>Bacteria</taxon>
        <taxon>Pseudomonadati</taxon>
        <taxon>Spirochaetota</taxon>
        <taxon>Spirochaetia</taxon>
        <taxon>Spirochaetales</taxon>
        <taxon>Treponemataceae</taxon>
        <taxon>Treponema</taxon>
    </lineage>
</organism>
<evidence type="ECO:0000256" key="4">
    <source>
        <dbReference type="ARBA" id="ARBA00023125"/>
    </source>
</evidence>
<comment type="caution">
    <text evidence="10">The sequence shown here is derived from an EMBL/GenBank/DDBJ whole genome shotgun (WGS) entry which is preliminary data.</text>
</comment>
<evidence type="ECO:0000313" key="10">
    <source>
        <dbReference type="EMBL" id="EIC00718.1"/>
    </source>
</evidence>
<dbReference type="GO" id="GO:0032993">
    <property type="term" value="C:protein-DNA complex"/>
    <property type="evidence" value="ECO:0007669"/>
    <property type="project" value="TreeGrafter"/>
</dbReference>
<dbReference type="RefSeq" id="WP_002706395.1">
    <property type="nucleotide sequence ID" value="NZ_AGRW01000054.1"/>
</dbReference>
<evidence type="ECO:0000256" key="3">
    <source>
        <dbReference type="ARBA" id="ARBA00023015"/>
    </source>
</evidence>
<dbReference type="Gene3D" id="6.10.250.690">
    <property type="match status" value="1"/>
</dbReference>
<keyword evidence="3" id="KW-0805">Transcription regulation</keyword>
<dbReference type="PATRIC" id="fig|907348.3.peg.2777"/>
<keyword evidence="2" id="KW-0902">Two-component regulatory system</keyword>
<keyword evidence="4 7" id="KW-0238">DNA-binding</keyword>
<dbReference type="OrthoDB" id="341603at2"/>
<evidence type="ECO:0000256" key="2">
    <source>
        <dbReference type="ARBA" id="ARBA00023012"/>
    </source>
</evidence>
<feature type="domain" description="Response regulatory" evidence="8">
    <location>
        <begin position="4"/>
        <end position="119"/>
    </location>
</feature>
<proteinExistence type="predicted"/>
<dbReference type="InterPro" id="IPR001789">
    <property type="entry name" value="Sig_transdc_resp-reg_receiver"/>
</dbReference>
<gene>
    <name evidence="10" type="ORF">TresaDRAFT_0191</name>
</gene>
<keyword evidence="5" id="KW-0804">Transcription</keyword>
<dbReference type="Pfam" id="PF00486">
    <property type="entry name" value="Trans_reg_C"/>
    <property type="match status" value="1"/>
</dbReference>
<dbReference type="InterPro" id="IPR011006">
    <property type="entry name" value="CheY-like_superfamily"/>
</dbReference>
<dbReference type="SMART" id="SM00862">
    <property type="entry name" value="Trans_reg_C"/>
    <property type="match status" value="1"/>
</dbReference>
<dbReference type="CDD" id="cd00383">
    <property type="entry name" value="trans_reg_C"/>
    <property type="match status" value="1"/>
</dbReference>
<dbReference type="GO" id="GO:0005829">
    <property type="term" value="C:cytosol"/>
    <property type="evidence" value="ECO:0007669"/>
    <property type="project" value="TreeGrafter"/>
</dbReference>
<dbReference type="PROSITE" id="PS51755">
    <property type="entry name" value="OMPR_PHOB"/>
    <property type="match status" value="1"/>
</dbReference>
<dbReference type="Gene3D" id="1.10.10.10">
    <property type="entry name" value="Winged helix-like DNA-binding domain superfamily/Winged helix DNA-binding domain"/>
    <property type="match status" value="1"/>
</dbReference>
<dbReference type="eggNOG" id="COG0745">
    <property type="taxonomic scope" value="Bacteria"/>
</dbReference>
<dbReference type="InterPro" id="IPR016032">
    <property type="entry name" value="Sig_transdc_resp-reg_C-effctor"/>
</dbReference>
<evidence type="ECO:0000259" key="9">
    <source>
        <dbReference type="PROSITE" id="PS51755"/>
    </source>
</evidence>
<dbReference type="AlphaFoldDB" id="H7EP85"/>
<evidence type="ECO:0000256" key="7">
    <source>
        <dbReference type="PROSITE-ProRule" id="PRU01091"/>
    </source>
</evidence>
<dbReference type="PROSITE" id="PS50110">
    <property type="entry name" value="RESPONSE_REGULATORY"/>
    <property type="match status" value="1"/>
</dbReference>
<keyword evidence="11" id="KW-1185">Reference proteome</keyword>
<dbReference type="SMART" id="SM00448">
    <property type="entry name" value="REC"/>
    <property type="match status" value="1"/>
</dbReference>
<dbReference type="PANTHER" id="PTHR48111:SF1">
    <property type="entry name" value="TWO-COMPONENT RESPONSE REGULATOR ORR33"/>
    <property type="match status" value="1"/>
</dbReference>